<organism evidence="2 3">
    <name type="scientific">Dovyalis caffra</name>
    <dbReference type="NCBI Taxonomy" id="77055"/>
    <lineage>
        <taxon>Eukaryota</taxon>
        <taxon>Viridiplantae</taxon>
        <taxon>Streptophyta</taxon>
        <taxon>Embryophyta</taxon>
        <taxon>Tracheophyta</taxon>
        <taxon>Spermatophyta</taxon>
        <taxon>Magnoliopsida</taxon>
        <taxon>eudicotyledons</taxon>
        <taxon>Gunneridae</taxon>
        <taxon>Pentapetalae</taxon>
        <taxon>rosids</taxon>
        <taxon>fabids</taxon>
        <taxon>Malpighiales</taxon>
        <taxon>Salicaceae</taxon>
        <taxon>Flacourtieae</taxon>
        <taxon>Dovyalis</taxon>
    </lineage>
</organism>
<evidence type="ECO:0000256" key="1">
    <source>
        <dbReference type="SAM" id="MobiDB-lite"/>
    </source>
</evidence>
<sequence length="96" mass="10619">MSKKEEELRDLIAMIERNSQIRQAQAILCMRCGEVYPAAEAGYMTLKGTHKGGKDGALDFGRPALGHPLSHRPPPHGVLEEKKSTSSQHKHMRGSK</sequence>
<gene>
    <name evidence="2" type="ORF">DCAF_LOCUS8594</name>
</gene>
<dbReference type="AlphaFoldDB" id="A0AAV1RCD7"/>
<proteinExistence type="predicted"/>
<dbReference type="EMBL" id="CAWUPB010000913">
    <property type="protein sequence ID" value="CAK7331678.1"/>
    <property type="molecule type" value="Genomic_DNA"/>
</dbReference>
<evidence type="ECO:0000313" key="2">
    <source>
        <dbReference type="EMBL" id="CAK7331678.1"/>
    </source>
</evidence>
<protein>
    <submittedName>
        <fullName evidence="2">Uncharacterized protein</fullName>
    </submittedName>
</protein>
<accession>A0AAV1RCD7</accession>
<evidence type="ECO:0000313" key="3">
    <source>
        <dbReference type="Proteomes" id="UP001314170"/>
    </source>
</evidence>
<reference evidence="2 3" key="1">
    <citation type="submission" date="2024-01" db="EMBL/GenBank/DDBJ databases">
        <authorList>
            <person name="Waweru B."/>
        </authorList>
    </citation>
    <scope>NUCLEOTIDE SEQUENCE [LARGE SCALE GENOMIC DNA]</scope>
</reference>
<dbReference type="Proteomes" id="UP001314170">
    <property type="component" value="Unassembled WGS sequence"/>
</dbReference>
<comment type="caution">
    <text evidence="2">The sequence shown here is derived from an EMBL/GenBank/DDBJ whole genome shotgun (WGS) entry which is preliminary data.</text>
</comment>
<name>A0AAV1RCD7_9ROSI</name>
<keyword evidence="3" id="KW-1185">Reference proteome</keyword>
<feature type="region of interest" description="Disordered" evidence="1">
    <location>
        <begin position="50"/>
        <end position="96"/>
    </location>
</feature>